<protein>
    <submittedName>
        <fullName evidence="2">Uncharacterized protein</fullName>
    </submittedName>
</protein>
<dbReference type="EMBL" id="VFEQ01000010">
    <property type="protein sequence ID" value="TWR58803.1"/>
    <property type="molecule type" value="Genomic_DNA"/>
</dbReference>
<evidence type="ECO:0000256" key="1">
    <source>
        <dbReference type="SAM" id="MobiDB-lite"/>
    </source>
</evidence>
<evidence type="ECO:0000313" key="2">
    <source>
        <dbReference type="EMBL" id="TWR58803.1"/>
    </source>
</evidence>
<accession>A0A9X9BSC1</accession>
<dbReference type="Proteomes" id="UP000316123">
    <property type="component" value="Unassembled WGS sequence"/>
</dbReference>
<evidence type="ECO:0000313" key="3">
    <source>
        <dbReference type="Proteomes" id="UP000316123"/>
    </source>
</evidence>
<organism evidence="2 3">
    <name type="scientific">Pseudomonas marginalis</name>
    <name type="common">Pseudomonas panacis</name>
    <dbReference type="NCBI Taxonomy" id="298"/>
    <lineage>
        <taxon>Bacteria</taxon>
        <taxon>Pseudomonadati</taxon>
        <taxon>Pseudomonadota</taxon>
        <taxon>Gammaproteobacteria</taxon>
        <taxon>Pseudomonadales</taxon>
        <taxon>Pseudomonadaceae</taxon>
        <taxon>Pseudomonas</taxon>
    </lineage>
</organism>
<comment type="caution">
    <text evidence="2">The sequence shown here is derived from an EMBL/GenBank/DDBJ whole genome shotgun (WGS) entry which is preliminary data.</text>
</comment>
<proteinExistence type="predicted"/>
<feature type="compositionally biased region" description="Basic and acidic residues" evidence="1">
    <location>
        <begin position="23"/>
        <end position="33"/>
    </location>
</feature>
<feature type="region of interest" description="Disordered" evidence="1">
    <location>
        <begin position="17"/>
        <end position="50"/>
    </location>
</feature>
<gene>
    <name evidence="2" type="ORF">FIV41_16990</name>
</gene>
<feature type="compositionally biased region" description="Basic and acidic residues" evidence="1">
    <location>
        <begin position="40"/>
        <end position="50"/>
    </location>
</feature>
<reference evidence="2 3" key="1">
    <citation type="submission" date="2019-06" db="EMBL/GenBank/DDBJ databases">
        <title>Pseudomonas bimorpha sp. nov. isolated from bovine raw milk and skim milk concentrate.</title>
        <authorList>
            <person name="Hofmann K."/>
            <person name="Huptas C."/>
            <person name="Doll E."/>
            <person name="Scherer S."/>
            <person name="Wenning M."/>
        </authorList>
    </citation>
    <scope>NUCLEOTIDE SEQUENCE [LARGE SCALE GENOMIC DNA]</scope>
    <source>
        <strain evidence="2 3">DSM 13124</strain>
    </source>
</reference>
<sequence>MSAINPGGDHLLYSFTLPPVHHQSPEKKSEPKEAPMNPRDWLESVTNEKRDPKLAEAGADHARSMVMWFESGKPT</sequence>
<name>A0A9X9BSC1_PSEMA</name>
<dbReference type="AlphaFoldDB" id="A0A9X9BSC1"/>
<dbReference type="RefSeq" id="WP_141690808.1">
    <property type="nucleotide sequence ID" value="NZ_FNSU01000003.1"/>
</dbReference>